<dbReference type="EMBL" id="ADCP02000001">
    <property type="protein sequence ID" value="EFV43222.1"/>
    <property type="molecule type" value="Genomic_DNA"/>
</dbReference>
<comment type="caution">
    <text evidence="4">The sequence shown here is derived from an EMBL/GenBank/DDBJ whole genome shotgun (WGS) entry which is preliminary data.</text>
</comment>
<feature type="compositionally biased region" description="Basic and acidic residues" evidence="2">
    <location>
        <begin position="481"/>
        <end position="491"/>
    </location>
</feature>
<reference evidence="4 5" key="1">
    <citation type="submission" date="2010-10" db="EMBL/GenBank/DDBJ databases">
        <authorList>
            <consortium name="The Broad Institute Genome Sequencing Platform"/>
            <person name="Ward D."/>
            <person name="Earl A."/>
            <person name="Feldgarden M."/>
            <person name="Young S.K."/>
            <person name="Gargeya S."/>
            <person name="Zeng Q."/>
            <person name="Alvarado L."/>
            <person name="Berlin A."/>
            <person name="Bochicchio J."/>
            <person name="Chapman S.B."/>
            <person name="Chen Z."/>
            <person name="Freedman E."/>
            <person name="Gellesch M."/>
            <person name="Goldberg J."/>
            <person name="Griggs A."/>
            <person name="Gujja S."/>
            <person name="Heilman E."/>
            <person name="Heiman D."/>
            <person name="Howarth C."/>
            <person name="Mehta T."/>
            <person name="Neiman D."/>
            <person name="Pearson M."/>
            <person name="Roberts A."/>
            <person name="Saif S."/>
            <person name="Shea T."/>
            <person name="Shenoy N."/>
            <person name="Sisk P."/>
            <person name="Stolte C."/>
            <person name="Sykes S."/>
            <person name="White J."/>
            <person name="Yandava C."/>
            <person name="Allen-Vercoe E."/>
            <person name="Sibley C."/>
            <person name="Ambrose C.E."/>
            <person name="Strauss J."/>
            <person name="Daigneault M."/>
            <person name="Haas B."/>
            <person name="Nusbaum C."/>
            <person name="Birren B."/>
        </authorList>
    </citation>
    <scope>NUCLEOTIDE SEQUENCE [LARGE SCALE GENOMIC DNA]</scope>
    <source>
        <strain evidence="4 5">3_1_6</strain>
    </source>
</reference>
<evidence type="ECO:0000313" key="4">
    <source>
        <dbReference type="EMBL" id="EFV43222.1"/>
    </source>
</evidence>
<reference evidence="4 5" key="2">
    <citation type="submission" date="2013-04" db="EMBL/GenBank/DDBJ databases">
        <title>The Genome Sequence of Bilophila wadsworthia 3_1_6.</title>
        <authorList>
            <consortium name="The Broad Institute Genomics Platform"/>
            <person name="Earl A."/>
            <person name="Ward D."/>
            <person name="Feldgarden M."/>
            <person name="Gevers D."/>
            <person name="Sibley C."/>
            <person name="Strauss J."/>
            <person name="Allen-Vercoe E."/>
            <person name="Walker B."/>
            <person name="Young S."/>
            <person name="Zeng Q."/>
            <person name="Gargeya S."/>
            <person name="Fitzgerald M."/>
            <person name="Haas B."/>
            <person name="Abouelleil A."/>
            <person name="Allen A.W."/>
            <person name="Alvarado L."/>
            <person name="Arachchi H.M."/>
            <person name="Berlin A.M."/>
            <person name="Chapman S.B."/>
            <person name="Gainer-Dewar J."/>
            <person name="Goldberg J."/>
            <person name="Griggs A."/>
            <person name="Gujja S."/>
            <person name="Hansen M."/>
            <person name="Howarth C."/>
            <person name="Imamovic A."/>
            <person name="Ireland A."/>
            <person name="Larimer J."/>
            <person name="McCowan C."/>
            <person name="Murphy C."/>
            <person name="Pearson M."/>
            <person name="Poon T.W."/>
            <person name="Priest M."/>
            <person name="Roberts A."/>
            <person name="Saif S."/>
            <person name="Shea T."/>
            <person name="Sisk P."/>
            <person name="Sykes S."/>
            <person name="Wortman J."/>
            <person name="Nusbaum C."/>
            <person name="Birren B."/>
        </authorList>
    </citation>
    <scope>NUCLEOTIDE SEQUENCE [LARGE SCALE GENOMIC DNA]</scope>
    <source>
        <strain evidence="4 5">3_1_6</strain>
    </source>
</reference>
<dbReference type="HOGENOM" id="CLU_316353_0_0_7"/>
<dbReference type="eggNOG" id="COG3941">
    <property type="taxonomic scope" value="Bacteria"/>
</dbReference>
<evidence type="ECO:0000256" key="2">
    <source>
        <dbReference type="SAM" id="MobiDB-lite"/>
    </source>
</evidence>
<gene>
    <name evidence="4" type="ORF">HMPREF0179_02963</name>
</gene>
<dbReference type="Pfam" id="PF09718">
    <property type="entry name" value="Tape_meas_lam_C"/>
    <property type="match status" value="1"/>
</dbReference>
<organism evidence="4 5">
    <name type="scientific">Bilophila wadsworthia (strain 3_1_6)</name>
    <dbReference type="NCBI Taxonomy" id="563192"/>
    <lineage>
        <taxon>Bacteria</taxon>
        <taxon>Pseudomonadati</taxon>
        <taxon>Thermodesulfobacteriota</taxon>
        <taxon>Desulfovibrionia</taxon>
        <taxon>Desulfovibrionales</taxon>
        <taxon>Desulfovibrionaceae</taxon>
        <taxon>Bilophila</taxon>
    </lineage>
</organism>
<dbReference type="InterPro" id="IPR006431">
    <property type="entry name" value="Phage_tape_meas_C"/>
</dbReference>
<feature type="domain" description="Bacteriophage tail tape measure C-terminal" evidence="3">
    <location>
        <begin position="684"/>
        <end position="756"/>
    </location>
</feature>
<accession>E5Y9U5</accession>
<keyword evidence="5" id="KW-1185">Reference proteome</keyword>
<evidence type="ECO:0000256" key="1">
    <source>
        <dbReference type="SAM" id="Coils"/>
    </source>
</evidence>
<keyword evidence="1" id="KW-0175">Coiled coil</keyword>
<dbReference type="Proteomes" id="UP000006034">
    <property type="component" value="Unassembled WGS sequence"/>
</dbReference>
<feature type="coiled-coil region" evidence="1">
    <location>
        <begin position="571"/>
        <end position="632"/>
    </location>
</feature>
<dbReference type="eggNOG" id="COG1196">
    <property type="taxonomic scope" value="Bacteria"/>
</dbReference>
<proteinExistence type="predicted"/>
<name>E5Y9U5_BILW3</name>
<protein>
    <submittedName>
        <fullName evidence="4">Lambda family phage tail tape measure protein</fullName>
    </submittedName>
</protein>
<dbReference type="STRING" id="563192.HMPREF0179_02963"/>
<feature type="region of interest" description="Disordered" evidence="2">
    <location>
        <begin position="458"/>
        <end position="491"/>
    </location>
</feature>
<evidence type="ECO:0000313" key="5">
    <source>
        <dbReference type="Proteomes" id="UP000006034"/>
    </source>
</evidence>
<dbReference type="AlphaFoldDB" id="E5Y9U5"/>
<sequence>MPFSHFVPTLCRFFSSDCVWFYQISEGIMGFTVKIDLNEFNRKMEEAKRTTSEFSNTLKIVPRESQNAAQSLTKLGNTAVTALKGFATAYVVTRINELRKELVQAGSDAEETANKFNVVFATVSERANQAADNLRLNYGLSREGAQAALSSVGDLLSGLGVASDKALELAQQTVQLGTDLASFTNYAGGAEGATQALTSALLGETEAAKSLGVVLTDDQMEKYASSVGKSWKNLNLAEKAQLRLNAAIAQSPNAVGDFARSMNSYANQVRIAEAISRDFTTTVGEGLLQAHTSALIAINGNRGAIEQLSTVISGFLASESDDLISFMDDVSDSGEKSSTEISILASSFIQASGGAKALWNGIQIAVDGIIALVDTVIVGKEQINLFGEALYRVMTFDFEGASSSLNKAGEIGKNWSKNIRESFSIDWNDMTKGLDMVSRPDALFKEYTKRVEKLRKDAAESARKTARSSGGGTGTNTTSTDSEKSKIESAKRALEGVRAEIEKMRGSGDDFGIDLVRKLDDIAKNAKTAGLSMSEMNALQNEYAQAATAQHYQKIADAIRDVDIQIANLNGDTAKARILEVNKQVEELTRRLTELGEAPDRVTKKAQELRAALNLQSQIKDAQAAADFYRELAQLSGNYGRSQEYVDQLLSLQADNLIRNVGITRELADEWLRLQKIQNSREAWAGAYRATQEYFSEATNLAQGFENLTTNAFSSMEDGIVRFTMTAKLSVKDMVNSITSDLVRMMARSSLTGPLAGALGSGLSNLFSDWSTNIKFNNLADSIVAGATPSAHGNILSGAGISSYSNSIVSEPTLFGFDRLTPFARGGIMGEAGPEAVMPLVRTSGGNLGVRAEGTGKQIVNVTVINNAGAQVETSQRENEDGSLDVEIVIDQMVTRSMVKRSGGASNVLRKGYGIGMIPISR</sequence>
<evidence type="ECO:0000259" key="3">
    <source>
        <dbReference type="Pfam" id="PF09718"/>
    </source>
</evidence>